<dbReference type="Gene3D" id="3.30.2310.20">
    <property type="entry name" value="RelE-like"/>
    <property type="match status" value="1"/>
</dbReference>
<dbReference type="EMBL" id="MNVN01000003">
    <property type="protein sequence ID" value="OIO31259.1"/>
    <property type="molecule type" value="Genomic_DNA"/>
</dbReference>
<evidence type="ECO:0000256" key="1">
    <source>
        <dbReference type="ARBA" id="ARBA00022649"/>
    </source>
</evidence>
<dbReference type="InterPro" id="IPR004386">
    <property type="entry name" value="Toxin_YafQ-like"/>
</dbReference>
<sequence length="75" mass="8798">MFQKLPLAIQEKFSERMVIFIKIPYHGTLENHALSGEWKMCRSINITGDIRAVYKERDRRVVQFIAIGSHSELYS</sequence>
<organism evidence="2 3">
    <name type="scientific">Candidatus Nomurabacteria bacterium CG1_02_43_90</name>
    <dbReference type="NCBI Taxonomy" id="1805281"/>
    <lineage>
        <taxon>Bacteria</taxon>
        <taxon>Candidatus Nomuraibacteriota</taxon>
    </lineage>
</organism>
<dbReference type="InterPro" id="IPR035093">
    <property type="entry name" value="RelE/ParE_toxin_dom_sf"/>
</dbReference>
<proteinExistence type="predicted"/>
<accession>A0A1J4V5H2</accession>
<comment type="caution">
    <text evidence="2">The sequence shown here is derived from an EMBL/GenBank/DDBJ whole genome shotgun (WGS) entry which is preliminary data.</text>
</comment>
<gene>
    <name evidence="2" type="ORF">AUJ77_00410</name>
</gene>
<name>A0A1J4V5H2_9BACT</name>
<evidence type="ECO:0000313" key="2">
    <source>
        <dbReference type="EMBL" id="OIO31259.1"/>
    </source>
</evidence>
<dbReference type="STRING" id="1805281.AUJ77_00410"/>
<reference evidence="2 3" key="1">
    <citation type="journal article" date="2016" name="Environ. Microbiol.">
        <title>Genomic resolution of a cold subsurface aquifer community provides metabolic insights for novel microbes adapted to high CO concentrations.</title>
        <authorList>
            <person name="Probst A.J."/>
            <person name="Castelle C.J."/>
            <person name="Singh A."/>
            <person name="Brown C.T."/>
            <person name="Anantharaman K."/>
            <person name="Sharon I."/>
            <person name="Hug L.A."/>
            <person name="Burstein D."/>
            <person name="Emerson J.B."/>
            <person name="Thomas B.C."/>
            <person name="Banfield J.F."/>
        </authorList>
    </citation>
    <scope>NUCLEOTIDE SEQUENCE [LARGE SCALE GENOMIC DNA]</scope>
    <source>
        <strain evidence="2">CG1_02_43_90</strain>
    </source>
</reference>
<evidence type="ECO:0000313" key="3">
    <source>
        <dbReference type="Proteomes" id="UP000181992"/>
    </source>
</evidence>
<evidence type="ECO:0008006" key="4">
    <source>
        <dbReference type="Google" id="ProtNLM"/>
    </source>
</evidence>
<dbReference type="AlphaFoldDB" id="A0A1J4V5H2"/>
<dbReference type="NCBIfam" id="TIGR02385">
    <property type="entry name" value="RelE_StbE"/>
    <property type="match status" value="1"/>
</dbReference>
<dbReference type="SUPFAM" id="SSF143011">
    <property type="entry name" value="RelE-like"/>
    <property type="match status" value="1"/>
</dbReference>
<keyword evidence="1" id="KW-1277">Toxin-antitoxin system</keyword>
<dbReference type="Proteomes" id="UP000181992">
    <property type="component" value="Unassembled WGS sequence"/>
</dbReference>
<dbReference type="Pfam" id="PF15738">
    <property type="entry name" value="YafQ_toxin"/>
    <property type="match status" value="1"/>
</dbReference>
<dbReference type="InterPro" id="IPR007712">
    <property type="entry name" value="RelE/ParE_toxin"/>
</dbReference>
<protein>
    <recommendedName>
        <fullName evidence="4">Type II toxin-antitoxin system mRNA interferase toxin, RelE/StbE family</fullName>
    </recommendedName>
</protein>